<dbReference type="AlphaFoldDB" id="A0A7S4P4Q4"/>
<proteinExistence type="predicted"/>
<feature type="compositionally biased region" description="Low complexity" evidence="1">
    <location>
        <begin position="160"/>
        <end position="183"/>
    </location>
</feature>
<name>A0A7S4P4Q4_GUITH</name>
<gene>
    <name evidence="2" type="ORF">GTHE00462_LOCUS28788</name>
</gene>
<evidence type="ECO:0000256" key="1">
    <source>
        <dbReference type="SAM" id="MobiDB-lite"/>
    </source>
</evidence>
<organism evidence="2">
    <name type="scientific">Guillardia theta</name>
    <name type="common">Cryptophyte</name>
    <name type="synonym">Cryptomonas phi</name>
    <dbReference type="NCBI Taxonomy" id="55529"/>
    <lineage>
        <taxon>Eukaryota</taxon>
        <taxon>Cryptophyceae</taxon>
        <taxon>Pyrenomonadales</taxon>
        <taxon>Geminigeraceae</taxon>
        <taxon>Guillardia</taxon>
    </lineage>
</organism>
<evidence type="ECO:0008006" key="3">
    <source>
        <dbReference type="Google" id="ProtNLM"/>
    </source>
</evidence>
<feature type="compositionally biased region" description="Basic and acidic residues" evidence="1">
    <location>
        <begin position="186"/>
        <end position="195"/>
    </location>
</feature>
<sequence length="357" mass="40091">MSGRGTGQKRTRSSVTLGGRFTDNLLGIVWKECRRSVYQSSQFDDGRRKLLVVERILPASPAASSSALRPGDKLVSLTMDGMHRDTIGEGIASYSEFLLTLEEVREARIEMLGVSTLFNFKASNSHKGSRNTFSVLLSLKQPGSKGVRSQHAHHGRQSMSRGGSRPSTQSSSSSLTPRPQTSSWRVSEDARDPRSTRPLNAQRFERLVFMVNRHLKDPAVLQLLSQSYEVDRPPSSLSPSQSLAGPIALSLRPCYRLNRWWNQEEVLKMKFCLAAMKKHSDSVKLMDVLEILESHISESENYQDVLGEWMEEACCLLQASIRRLRTRRLVQGEEHGRPSTADEDVRNTLMMMEVSIG</sequence>
<reference evidence="2" key="1">
    <citation type="submission" date="2021-01" db="EMBL/GenBank/DDBJ databases">
        <authorList>
            <person name="Corre E."/>
            <person name="Pelletier E."/>
            <person name="Niang G."/>
            <person name="Scheremetjew M."/>
            <person name="Finn R."/>
            <person name="Kale V."/>
            <person name="Holt S."/>
            <person name="Cochrane G."/>
            <person name="Meng A."/>
            <person name="Brown T."/>
            <person name="Cohen L."/>
        </authorList>
    </citation>
    <scope>NUCLEOTIDE SEQUENCE</scope>
    <source>
        <strain evidence="2">CCMP 2712</strain>
    </source>
</reference>
<dbReference type="EMBL" id="HBKN01036777">
    <property type="protein sequence ID" value="CAE2323460.1"/>
    <property type="molecule type" value="Transcribed_RNA"/>
</dbReference>
<accession>A0A7S4P4Q4</accession>
<protein>
    <recommendedName>
        <fullName evidence="3">PDZ domain-containing protein</fullName>
    </recommendedName>
</protein>
<evidence type="ECO:0000313" key="2">
    <source>
        <dbReference type="EMBL" id="CAE2323460.1"/>
    </source>
</evidence>
<feature type="region of interest" description="Disordered" evidence="1">
    <location>
        <begin position="143"/>
        <end position="197"/>
    </location>
</feature>